<dbReference type="SUPFAM" id="SSF46689">
    <property type="entry name" value="Homeodomain-like"/>
    <property type="match status" value="1"/>
</dbReference>
<name>A0A7Y0L917_9FIRM</name>
<dbReference type="InterPro" id="IPR001584">
    <property type="entry name" value="Integrase_cat-core"/>
</dbReference>
<dbReference type="PROSITE" id="PS50994">
    <property type="entry name" value="INTEGRASE"/>
    <property type="match status" value="1"/>
</dbReference>
<dbReference type="GO" id="GO:0003676">
    <property type="term" value="F:nucleic acid binding"/>
    <property type="evidence" value="ECO:0007669"/>
    <property type="project" value="InterPro"/>
</dbReference>
<dbReference type="Pfam" id="PF13565">
    <property type="entry name" value="HTH_32"/>
    <property type="match status" value="1"/>
</dbReference>
<dbReference type="InterPro" id="IPR009057">
    <property type="entry name" value="Homeodomain-like_sf"/>
</dbReference>
<evidence type="ECO:0000313" key="3">
    <source>
        <dbReference type="Proteomes" id="UP000533476"/>
    </source>
</evidence>
<dbReference type="PANTHER" id="PTHR35004:SF6">
    <property type="entry name" value="TRANSPOSASE"/>
    <property type="match status" value="1"/>
</dbReference>
<protein>
    <submittedName>
        <fullName evidence="2">Transposase</fullName>
    </submittedName>
</protein>
<dbReference type="SUPFAM" id="SSF53098">
    <property type="entry name" value="Ribonuclease H-like"/>
    <property type="match status" value="1"/>
</dbReference>
<proteinExistence type="predicted"/>
<accession>A0A7Y0L917</accession>
<dbReference type="Pfam" id="PF00665">
    <property type="entry name" value="rve"/>
    <property type="match status" value="1"/>
</dbReference>
<feature type="domain" description="Integrase catalytic" evidence="1">
    <location>
        <begin position="146"/>
        <end position="256"/>
    </location>
</feature>
<dbReference type="InterPro" id="IPR036397">
    <property type="entry name" value="RNaseH_sf"/>
</dbReference>
<comment type="caution">
    <text evidence="2">The sequence shown here is derived from an EMBL/GenBank/DDBJ whole genome shotgun (WGS) entry which is preliminary data.</text>
</comment>
<gene>
    <name evidence="2" type="ORF">HIJ39_22425</name>
</gene>
<organism evidence="2 3">
    <name type="scientific">Sulfobacillus harzensis</name>
    <dbReference type="NCBI Taxonomy" id="2729629"/>
    <lineage>
        <taxon>Bacteria</taxon>
        <taxon>Bacillati</taxon>
        <taxon>Bacillota</taxon>
        <taxon>Clostridia</taxon>
        <taxon>Eubacteriales</taxon>
        <taxon>Clostridiales Family XVII. Incertae Sedis</taxon>
        <taxon>Sulfobacillus</taxon>
    </lineage>
</organism>
<keyword evidence="3" id="KW-1185">Reference proteome</keyword>
<dbReference type="AlphaFoldDB" id="A0A7Y0L917"/>
<dbReference type="GO" id="GO:0015074">
    <property type="term" value="P:DNA integration"/>
    <property type="evidence" value="ECO:0007669"/>
    <property type="project" value="InterPro"/>
</dbReference>
<dbReference type="PANTHER" id="PTHR35004">
    <property type="entry name" value="TRANSPOSASE RV3428C-RELATED"/>
    <property type="match status" value="1"/>
</dbReference>
<reference evidence="2 3" key="1">
    <citation type="submission" date="2020-04" db="EMBL/GenBank/DDBJ databases">
        <authorList>
            <person name="Zhang R."/>
            <person name="Schippers A."/>
        </authorList>
    </citation>
    <scope>NUCLEOTIDE SEQUENCE [LARGE SCALE GENOMIC DNA]</scope>
    <source>
        <strain evidence="2 3">DSM 109850</strain>
    </source>
</reference>
<dbReference type="RefSeq" id="WP_169103261.1">
    <property type="nucleotide sequence ID" value="NZ_JABBVZ010000214.1"/>
</dbReference>
<evidence type="ECO:0000313" key="2">
    <source>
        <dbReference type="EMBL" id="NMP25061.1"/>
    </source>
</evidence>
<dbReference type="EMBL" id="JABBVZ010000214">
    <property type="protein sequence ID" value="NMP25061.1"/>
    <property type="molecule type" value="Genomic_DNA"/>
</dbReference>
<evidence type="ECO:0000259" key="1">
    <source>
        <dbReference type="PROSITE" id="PS50994"/>
    </source>
</evidence>
<dbReference type="Proteomes" id="UP000533476">
    <property type="component" value="Unassembled WGS sequence"/>
</dbReference>
<dbReference type="Gene3D" id="3.30.420.10">
    <property type="entry name" value="Ribonuclease H-like superfamily/Ribonuclease H"/>
    <property type="match status" value="1"/>
</dbReference>
<dbReference type="InterPro" id="IPR012337">
    <property type="entry name" value="RNaseH-like_sf"/>
</dbReference>
<sequence>MQREKAEAIATERMQLIAPLLDPHVDQAVRKQLTAAICAQSGLSDRTVRRYVRQFQGAGFEGLKPQGRPARDSDAIPPEVLAQAIQLRREAPQRSVRQIIQVLEWEGRVNPGQIKRSTLQEHLAAAGYSTRQMRLYHSAGTAARRFQRRHRNALWQSDIKFGPYLPIGPHGKAQQVFLSVIIDDATRFVVHAAFYPTQDQTIVEDSLRAAMRRYGVPQRLYFDNGKQYRSRQMARIGAKLGIRIVYTKPYAPEAKGYGKLTIMERQLRNPLQMPPFLRRGLT</sequence>